<evidence type="ECO:0000313" key="1">
    <source>
        <dbReference type="EMBL" id="MFC4671015.1"/>
    </source>
</evidence>
<organism evidence="1 2">
    <name type="scientific">Seohaeicola nanhaiensis</name>
    <dbReference type="NCBI Taxonomy" id="1387282"/>
    <lineage>
        <taxon>Bacteria</taxon>
        <taxon>Pseudomonadati</taxon>
        <taxon>Pseudomonadota</taxon>
        <taxon>Alphaproteobacteria</taxon>
        <taxon>Rhodobacterales</taxon>
        <taxon>Roseobacteraceae</taxon>
        <taxon>Seohaeicola</taxon>
    </lineage>
</organism>
<comment type="caution">
    <text evidence="1">The sequence shown here is derived from an EMBL/GenBank/DDBJ whole genome shotgun (WGS) entry which is preliminary data.</text>
</comment>
<protein>
    <recommendedName>
        <fullName evidence="3">XRE family transcriptional regulator</fullName>
    </recommendedName>
</protein>
<gene>
    <name evidence="1" type="ORF">ACFO5X_20870</name>
</gene>
<accession>A0ABV9KM51</accession>
<name>A0ABV9KM51_9RHOB</name>
<sequence length="232" mass="25878">MPEPTTAEMLAEAVKASGLRDEEIARQLGLAYSHMVTMMRQGLVRVPLGLIPDVCRVLGLDAATFMGRLLAEYASLPAWRDPEAARERPQYPTVFPDIEKHRRFSVTAMTLDAGIRASKLPLREIADRIGIKTLSALEDMRTGMLMIQLLDLPAIARTLDIEERNLIIVAIEEYHPGLMEILHSILGLPRSEAEVGVLTMFRMFSLRGNSDAYRAFLRALDALLDLAPQIEV</sequence>
<evidence type="ECO:0008006" key="3">
    <source>
        <dbReference type="Google" id="ProtNLM"/>
    </source>
</evidence>
<dbReference type="Proteomes" id="UP001595973">
    <property type="component" value="Unassembled WGS sequence"/>
</dbReference>
<reference evidence="2" key="1">
    <citation type="journal article" date="2019" name="Int. J. Syst. Evol. Microbiol.">
        <title>The Global Catalogue of Microorganisms (GCM) 10K type strain sequencing project: providing services to taxonomists for standard genome sequencing and annotation.</title>
        <authorList>
            <consortium name="The Broad Institute Genomics Platform"/>
            <consortium name="The Broad Institute Genome Sequencing Center for Infectious Disease"/>
            <person name="Wu L."/>
            <person name="Ma J."/>
        </authorList>
    </citation>
    <scope>NUCLEOTIDE SEQUENCE [LARGE SCALE GENOMIC DNA]</scope>
    <source>
        <strain evidence="2">CGMCC 4.7283</strain>
    </source>
</reference>
<keyword evidence="2" id="KW-1185">Reference proteome</keyword>
<proteinExistence type="predicted"/>
<dbReference type="EMBL" id="JBHSGI010000032">
    <property type="protein sequence ID" value="MFC4671015.1"/>
    <property type="molecule type" value="Genomic_DNA"/>
</dbReference>
<evidence type="ECO:0000313" key="2">
    <source>
        <dbReference type="Proteomes" id="UP001595973"/>
    </source>
</evidence>
<dbReference type="RefSeq" id="WP_380720829.1">
    <property type="nucleotide sequence ID" value="NZ_JBHSGI010000032.1"/>
</dbReference>